<gene>
    <name evidence="3" type="ORF">MZO42_05470</name>
</gene>
<proteinExistence type="predicted"/>
<dbReference type="EMBL" id="JALMLT010000001">
    <property type="protein sequence ID" value="MDT8758141.1"/>
    <property type="molecule type" value="Genomic_DNA"/>
</dbReference>
<reference evidence="3" key="1">
    <citation type="submission" date="2022-04" db="EMBL/GenBank/DDBJ databases">
        <title>Tomato heritable bacteria conferring resistance against bacterial wilt.</title>
        <authorList>
            <person name="Yin J."/>
        </authorList>
    </citation>
    <scope>NUCLEOTIDE SEQUENCE</scope>
    <source>
        <strain evidence="3">Cra20</strain>
    </source>
</reference>
<evidence type="ECO:0000256" key="1">
    <source>
        <dbReference type="SAM" id="MobiDB-lite"/>
    </source>
</evidence>
<accession>A0ABU3N1M9</accession>
<evidence type="ECO:0000313" key="3">
    <source>
        <dbReference type="EMBL" id="MDT8758141.1"/>
    </source>
</evidence>
<protein>
    <submittedName>
        <fullName evidence="3">Uncharacterized protein</fullName>
    </submittedName>
</protein>
<comment type="caution">
    <text evidence="3">The sequence shown here is derived from an EMBL/GenBank/DDBJ whole genome shotgun (WGS) entry which is preliminary data.</text>
</comment>
<sequence length="206" mass="21425">MGNLDVPKVIEAAATSNLGVLSLLVLVLAFLAWRFFQSSGDKVKLAAFGLMFVGAVGFGSSVMLAGSGATPAPSRPADTPGPAAAPTPTPSPESSATIAIGAPPTEAADIAGGWHDSDRYRYAFRQNGNRFSYVSTLDGERTSSGEGTIAGDRLRYAYRNEATADSGTCTGKISPDRQSIDGKCGNGTDEWGFRIERDAKRGGAKD</sequence>
<feature type="region of interest" description="Disordered" evidence="1">
    <location>
        <begin position="69"/>
        <end position="96"/>
    </location>
</feature>
<evidence type="ECO:0000256" key="2">
    <source>
        <dbReference type="SAM" id="Phobius"/>
    </source>
</evidence>
<keyword evidence="2" id="KW-0812">Transmembrane</keyword>
<keyword evidence="2" id="KW-1133">Transmembrane helix</keyword>
<feature type="transmembrane region" description="Helical" evidence="2">
    <location>
        <begin position="12"/>
        <end position="33"/>
    </location>
</feature>
<feature type="transmembrane region" description="Helical" evidence="2">
    <location>
        <begin position="45"/>
        <end position="66"/>
    </location>
</feature>
<name>A0ABU3N1M9_9SPHN</name>
<keyword evidence="2" id="KW-0472">Membrane</keyword>
<organism evidence="3">
    <name type="scientific">Sphingomonas psychrotolerans</name>
    <dbReference type="NCBI Taxonomy" id="1327635"/>
    <lineage>
        <taxon>Bacteria</taxon>
        <taxon>Pseudomonadati</taxon>
        <taxon>Pseudomonadota</taxon>
        <taxon>Alphaproteobacteria</taxon>
        <taxon>Sphingomonadales</taxon>
        <taxon>Sphingomonadaceae</taxon>
        <taxon>Sphingomonas</taxon>
    </lineage>
</organism>